<name>H6L070_SAPGL</name>
<organism evidence="1 2">
    <name type="scientific">Saprospira grandis (strain Lewin)</name>
    <dbReference type="NCBI Taxonomy" id="984262"/>
    <lineage>
        <taxon>Bacteria</taxon>
        <taxon>Pseudomonadati</taxon>
        <taxon>Bacteroidota</taxon>
        <taxon>Saprospiria</taxon>
        <taxon>Saprospirales</taxon>
        <taxon>Saprospiraceae</taxon>
        <taxon>Saprospira</taxon>
    </lineage>
</organism>
<keyword evidence="2" id="KW-1185">Reference proteome</keyword>
<dbReference type="RefSeq" id="WP_015693825.1">
    <property type="nucleotide sequence ID" value="NC_016940.1"/>
</dbReference>
<dbReference type="STRING" id="984262.SGRA_3510"/>
<evidence type="ECO:0000313" key="2">
    <source>
        <dbReference type="Proteomes" id="UP000007519"/>
    </source>
</evidence>
<sequence length="155" mass="17922">MNLDMKSMFMYYAIIIIFILAASNLYAQEDSCFIENYKKNPEHAEMFGFENRAVFILELGHLLKCDKKVKKELSEDLKGGIRLKVFLNKSLTEVDSVQVHGLRLSPKKLRRLLRRMRKKAKIIRTCLAVNYYATEANPPSMNITTTKSIVLVFAK</sequence>
<proteinExistence type="predicted"/>
<protein>
    <submittedName>
        <fullName evidence="1">Uncharacterized protein</fullName>
    </submittedName>
</protein>
<gene>
    <name evidence="1" type="ordered locus">SGRA_3510</name>
</gene>
<dbReference type="AlphaFoldDB" id="H6L070"/>
<accession>H6L070</accession>
<dbReference type="HOGENOM" id="CLU_1776124_0_0_10"/>
<dbReference type="KEGG" id="sgn:SGRA_3510"/>
<dbReference type="EMBL" id="CP002831">
    <property type="protein sequence ID" value="AFC26234.1"/>
    <property type="molecule type" value="Genomic_DNA"/>
</dbReference>
<dbReference type="Proteomes" id="UP000007519">
    <property type="component" value="Chromosome"/>
</dbReference>
<evidence type="ECO:0000313" key="1">
    <source>
        <dbReference type="EMBL" id="AFC26234.1"/>
    </source>
</evidence>
<reference evidence="1 2" key="1">
    <citation type="journal article" date="2012" name="Stand. Genomic Sci.">
        <title>Complete genome sequencing and analysis of Saprospira grandis str. Lewin, a predatory marine bacterium.</title>
        <authorList>
            <person name="Saw J.H."/>
            <person name="Yuryev A."/>
            <person name="Kanbe M."/>
            <person name="Hou S."/>
            <person name="Young A.G."/>
            <person name="Aizawa S."/>
            <person name="Alam M."/>
        </authorList>
    </citation>
    <scope>NUCLEOTIDE SEQUENCE [LARGE SCALE GENOMIC DNA]</scope>
    <source>
        <strain evidence="1 2">Lewin</strain>
    </source>
</reference>